<organism evidence="2">
    <name type="scientific">uncultured Nocardioides sp</name>
    <dbReference type="NCBI Taxonomy" id="198441"/>
    <lineage>
        <taxon>Bacteria</taxon>
        <taxon>Bacillati</taxon>
        <taxon>Actinomycetota</taxon>
        <taxon>Actinomycetes</taxon>
        <taxon>Propionibacteriales</taxon>
        <taxon>Nocardioidaceae</taxon>
        <taxon>Nocardioides</taxon>
        <taxon>environmental samples</taxon>
    </lineage>
</organism>
<dbReference type="EMBL" id="CADCUP010000149">
    <property type="protein sequence ID" value="CAA9402073.1"/>
    <property type="molecule type" value="Genomic_DNA"/>
</dbReference>
<feature type="region of interest" description="Disordered" evidence="1">
    <location>
        <begin position="23"/>
        <end position="44"/>
    </location>
</feature>
<evidence type="ECO:0000256" key="1">
    <source>
        <dbReference type="SAM" id="MobiDB-lite"/>
    </source>
</evidence>
<accession>A0A6J4P695</accession>
<evidence type="ECO:0000313" key="2">
    <source>
        <dbReference type="EMBL" id="CAA9402073.1"/>
    </source>
</evidence>
<protein>
    <submittedName>
        <fullName evidence="2">Uncharacterized protein</fullName>
    </submittedName>
</protein>
<name>A0A6J4P695_9ACTN</name>
<gene>
    <name evidence="2" type="ORF">AVDCRST_MAG06-2253</name>
</gene>
<dbReference type="AlphaFoldDB" id="A0A6J4P695"/>
<reference evidence="2" key="1">
    <citation type="submission" date="2020-02" db="EMBL/GenBank/DDBJ databases">
        <authorList>
            <person name="Meier V. D."/>
        </authorList>
    </citation>
    <scope>NUCLEOTIDE SEQUENCE</scope>
    <source>
        <strain evidence="2">AVDCRST_MAG06</strain>
    </source>
</reference>
<feature type="compositionally biased region" description="Low complexity" evidence="1">
    <location>
        <begin position="23"/>
        <end position="37"/>
    </location>
</feature>
<sequence>MASAMRSSARARSCGVAVAQPSKAASAAAYARSTSSARDMGALA</sequence>
<proteinExistence type="predicted"/>